<organism evidence="2 3">
    <name type="scientific">Amanita muscaria (strain Koide BX008)</name>
    <dbReference type="NCBI Taxonomy" id="946122"/>
    <lineage>
        <taxon>Eukaryota</taxon>
        <taxon>Fungi</taxon>
        <taxon>Dikarya</taxon>
        <taxon>Basidiomycota</taxon>
        <taxon>Agaricomycotina</taxon>
        <taxon>Agaricomycetes</taxon>
        <taxon>Agaricomycetidae</taxon>
        <taxon>Agaricales</taxon>
        <taxon>Pluteineae</taxon>
        <taxon>Amanitaceae</taxon>
        <taxon>Amanita</taxon>
    </lineage>
</organism>
<accession>A0A0C2WFL2</accession>
<protein>
    <submittedName>
        <fullName evidence="2">Uncharacterized protein</fullName>
    </submittedName>
</protein>
<feature type="region of interest" description="Disordered" evidence="1">
    <location>
        <begin position="229"/>
        <end position="320"/>
    </location>
</feature>
<name>A0A0C2WFL2_AMAMK</name>
<dbReference type="HOGENOM" id="CLU_868693_0_0_1"/>
<evidence type="ECO:0000313" key="3">
    <source>
        <dbReference type="Proteomes" id="UP000054549"/>
    </source>
</evidence>
<keyword evidence="3" id="KW-1185">Reference proteome</keyword>
<dbReference type="EMBL" id="KN818603">
    <property type="protein sequence ID" value="KIL54903.1"/>
    <property type="molecule type" value="Genomic_DNA"/>
</dbReference>
<dbReference type="STRING" id="946122.A0A0C2WFL2"/>
<dbReference type="InParanoid" id="A0A0C2WFL2"/>
<proteinExistence type="predicted"/>
<gene>
    <name evidence="2" type="ORF">M378DRAFT_18435</name>
</gene>
<feature type="compositionally biased region" description="Basic and acidic residues" evidence="1">
    <location>
        <begin position="229"/>
        <end position="249"/>
    </location>
</feature>
<sequence length="320" mass="36082">MNHFLANFLDSANPKLIDKNVHQLKDNRHTGTQERPYIAQITTVIELLGKVLQEFISQSPQVLPLFSTSTSLQALLIASCSPDFPIDASSDTLQKRRPTLPVRFVPRVQLFYAPPPVIILLLGVNGNPQPLVDANPDGNIVSVVDEAGVAETTRSTEDKFLGRLRKKQQQQQAVLLEQPRLYDMDLERMHDELYRGRYLTPQYSAKCRGFSILEFDLALRMECQRMTVRERERRRAPEEKREAKEKEDVAQLLLLQNGNVNSVERRSEAGGDAFTDSPAAEERDDEETESKRPQPGALDGQGRVDELDIIDSSPVPSPKP</sequence>
<dbReference type="AlphaFoldDB" id="A0A0C2WFL2"/>
<reference evidence="2 3" key="1">
    <citation type="submission" date="2014-04" db="EMBL/GenBank/DDBJ databases">
        <title>Evolutionary Origins and Diversification of the Mycorrhizal Mutualists.</title>
        <authorList>
            <consortium name="DOE Joint Genome Institute"/>
            <consortium name="Mycorrhizal Genomics Consortium"/>
            <person name="Kohler A."/>
            <person name="Kuo A."/>
            <person name="Nagy L.G."/>
            <person name="Floudas D."/>
            <person name="Copeland A."/>
            <person name="Barry K.W."/>
            <person name="Cichocki N."/>
            <person name="Veneault-Fourrey C."/>
            <person name="LaButti K."/>
            <person name="Lindquist E.A."/>
            <person name="Lipzen A."/>
            <person name="Lundell T."/>
            <person name="Morin E."/>
            <person name="Murat C."/>
            <person name="Riley R."/>
            <person name="Ohm R."/>
            <person name="Sun H."/>
            <person name="Tunlid A."/>
            <person name="Henrissat B."/>
            <person name="Grigoriev I.V."/>
            <person name="Hibbett D.S."/>
            <person name="Martin F."/>
        </authorList>
    </citation>
    <scope>NUCLEOTIDE SEQUENCE [LARGE SCALE GENOMIC DNA]</scope>
    <source>
        <strain evidence="2 3">Koide BX008</strain>
    </source>
</reference>
<evidence type="ECO:0000313" key="2">
    <source>
        <dbReference type="EMBL" id="KIL54903.1"/>
    </source>
</evidence>
<dbReference type="Proteomes" id="UP000054549">
    <property type="component" value="Unassembled WGS sequence"/>
</dbReference>
<evidence type="ECO:0000256" key="1">
    <source>
        <dbReference type="SAM" id="MobiDB-lite"/>
    </source>
</evidence>